<accession>A0A9N9C417</accession>
<name>A0A9N9C417_9GLOM</name>
<proteinExistence type="predicted"/>
<keyword evidence="3" id="KW-1185">Reference proteome</keyword>
<sequence>MEKDPKCGYMKTYLPVLFVKKNFEKHIELHGMGQEYTAVSKEKDLEEQGNGELTYPLQNGLRIILGLKKKPKSKNQRTILEAKKEETWDMIKHHWTGDQVRLLLRILGTEENRLDKDDQQELKQAIRNSINNWDGFDLRKEQEFANNIKKKIEGKGKQPMYPRKSESSNEPEPPYQNKEQQKNMEMTLLKGWITQISGIKEPEGTVKEALDAFEYLQ</sequence>
<feature type="region of interest" description="Disordered" evidence="1">
    <location>
        <begin position="150"/>
        <end position="183"/>
    </location>
</feature>
<evidence type="ECO:0000313" key="2">
    <source>
        <dbReference type="EMBL" id="CAG8588159.1"/>
    </source>
</evidence>
<protein>
    <submittedName>
        <fullName evidence="2">8791_t:CDS:1</fullName>
    </submittedName>
</protein>
<evidence type="ECO:0000256" key="1">
    <source>
        <dbReference type="SAM" id="MobiDB-lite"/>
    </source>
</evidence>
<gene>
    <name evidence="2" type="ORF">DEBURN_LOCUS8912</name>
</gene>
<dbReference type="AlphaFoldDB" id="A0A9N9C417"/>
<dbReference type="Proteomes" id="UP000789706">
    <property type="component" value="Unassembled WGS sequence"/>
</dbReference>
<reference evidence="2" key="1">
    <citation type="submission" date="2021-06" db="EMBL/GenBank/DDBJ databases">
        <authorList>
            <person name="Kallberg Y."/>
            <person name="Tangrot J."/>
            <person name="Rosling A."/>
        </authorList>
    </citation>
    <scope>NUCLEOTIDE SEQUENCE</scope>
    <source>
        <strain evidence="2">AZ414A</strain>
    </source>
</reference>
<organism evidence="2 3">
    <name type="scientific">Diversispora eburnea</name>
    <dbReference type="NCBI Taxonomy" id="1213867"/>
    <lineage>
        <taxon>Eukaryota</taxon>
        <taxon>Fungi</taxon>
        <taxon>Fungi incertae sedis</taxon>
        <taxon>Mucoromycota</taxon>
        <taxon>Glomeromycotina</taxon>
        <taxon>Glomeromycetes</taxon>
        <taxon>Diversisporales</taxon>
        <taxon>Diversisporaceae</taxon>
        <taxon>Diversispora</taxon>
    </lineage>
</organism>
<comment type="caution">
    <text evidence="2">The sequence shown here is derived from an EMBL/GenBank/DDBJ whole genome shotgun (WGS) entry which is preliminary data.</text>
</comment>
<dbReference type="EMBL" id="CAJVPK010001478">
    <property type="protein sequence ID" value="CAG8588159.1"/>
    <property type="molecule type" value="Genomic_DNA"/>
</dbReference>
<evidence type="ECO:0000313" key="3">
    <source>
        <dbReference type="Proteomes" id="UP000789706"/>
    </source>
</evidence>